<comment type="cofactor">
    <cofactor evidence="1 6">
        <name>pyridoxal 5'-phosphate</name>
        <dbReference type="ChEBI" id="CHEBI:597326"/>
    </cofactor>
</comment>
<evidence type="ECO:0000256" key="2">
    <source>
        <dbReference type="ARBA" id="ARBA00005189"/>
    </source>
</evidence>
<dbReference type="Proteomes" id="UP000238426">
    <property type="component" value="Unassembled WGS sequence"/>
</dbReference>
<comment type="pathway">
    <text evidence="2">Lipid metabolism.</text>
</comment>
<dbReference type="PANTHER" id="PTHR13693:SF77">
    <property type="entry name" value="8-AMINO-7-OXONONANOATE SYNTHASE"/>
    <property type="match status" value="1"/>
</dbReference>
<dbReference type="InterPro" id="IPR050087">
    <property type="entry name" value="AON_synthase_class-II"/>
</dbReference>
<organism evidence="8 9">
    <name type="scientific">Aurantibacter aestuarii</name>
    <dbReference type="NCBI Taxonomy" id="1266046"/>
    <lineage>
        <taxon>Bacteria</taxon>
        <taxon>Pseudomonadati</taxon>
        <taxon>Bacteroidota</taxon>
        <taxon>Flavobacteriia</taxon>
        <taxon>Flavobacteriales</taxon>
        <taxon>Flavobacteriaceae</taxon>
        <taxon>Aurantibacter</taxon>
    </lineage>
</organism>
<gene>
    <name evidence="8" type="ORF">C7H52_04545</name>
</gene>
<evidence type="ECO:0000313" key="8">
    <source>
        <dbReference type="EMBL" id="PSG90556.1"/>
    </source>
</evidence>
<dbReference type="InterPro" id="IPR001917">
    <property type="entry name" value="Aminotrans_II_pyridoxalP_BS"/>
</dbReference>
<evidence type="ECO:0000256" key="1">
    <source>
        <dbReference type="ARBA" id="ARBA00001933"/>
    </source>
</evidence>
<dbReference type="Gene3D" id="3.40.640.10">
    <property type="entry name" value="Type I PLP-dependent aspartate aminotransferase-like (Major domain)"/>
    <property type="match status" value="1"/>
</dbReference>
<evidence type="ECO:0000256" key="3">
    <source>
        <dbReference type="ARBA" id="ARBA00010008"/>
    </source>
</evidence>
<evidence type="ECO:0000256" key="4">
    <source>
        <dbReference type="ARBA" id="ARBA00022679"/>
    </source>
</evidence>
<name>A0A2T1NDU6_9FLAO</name>
<evidence type="ECO:0000313" key="9">
    <source>
        <dbReference type="Proteomes" id="UP000238426"/>
    </source>
</evidence>
<reference evidence="8 9" key="1">
    <citation type="submission" date="2018-03" db="EMBL/GenBank/DDBJ databases">
        <title>Mesoflavibacter sp. HG37 and Mesoflavibacter sp. HG96 sp.nov., two marine bacteria isolated from seawater of Western Pacific Ocean.</title>
        <authorList>
            <person name="Cheng H."/>
            <person name="Wu Y.-H."/>
            <person name="Guo L.-L."/>
            <person name="Xu X.-W."/>
        </authorList>
    </citation>
    <scope>NUCLEOTIDE SEQUENCE [LARGE SCALE GENOMIC DNA]</scope>
    <source>
        <strain evidence="8 9">KCTC 32269</strain>
    </source>
</reference>
<dbReference type="GO" id="GO:0016740">
    <property type="term" value="F:transferase activity"/>
    <property type="evidence" value="ECO:0007669"/>
    <property type="project" value="UniProtKB-KW"/>
</dbReference>
<sequence length="380" mass="42052">MQDLNPKLIQKLEQRLANQSLRQLGLPSHLVDFSSNDYLGFAKNKNIYNSTLELLHNSKVELNGSGGSRLLTGNHSLYELAELTISKFHQTTSATIYNSGYNANIGVLSCVPQRNDVILYDEFCHASIREGIDMSHAKSYKFQHNNLEDLELKLKKFSSYDTTYIVTESVFSMDGDSPNIDKLLKLSKTYNGKIILDEAHALGVFGKNGCGLIDSKEKADAIFARIITFGKALGSHGAAVLGSDQLKTYLINFSKPLIYTTALAPHAVATIISAYKTLKSTKALSTLRANILFFNSEIERLGLTSYFIINNSAIQSALISGNENVKQVASILNKHGFEVKPILSPTVPKNEERLRFCLHSYNTIGQITEVLEQLKTSIHG</sequence>
<proteinExistence type="inferred from homology"/>
<dbReference type="GO" id="GO:0009102">
    <property type="term" value="P:biotin biosynthetic process"/>
    <property type="evidence" value="ECO:0007669"/>
    <property type="project" value="TreeGrafter"/>
</dbReference>
<keyword evidence="9" id="KW-1185">Reference proteome</keyword>
<dbReference type="InterPro" id="IPR015424">
    <property type="entry name" value="PyrdxlP-dep_Trfase"/>
</dbReference>
<protein>
    <submittedName>
        <fullName evidence="8">8-amino-7-oxononanoate synthase</fullName>
    </submittedName>
</protein>
<accession>A0A2T1NDU6</accession>
<dbReference type="GO" id="GO:0030170">
    <property type="term" value="F:pyridoxal phosphate binding"/>
    <property type="evidence" value="ECO:0007669"/>
    <property type="project" value="InterPro"/>
</dbReference>
<dbReference type="InterPro" id="IPR015421">
    <property type="entry name" value="PyrdxlP-dep_Trfase_major"/>
</dbReference>
<dbReference type="AlphaFoldDB" id="A0A2T1NDU6"/>
<dbReference type="InterPro" id="IPR004839">
    <property type="entry name" value="Aminotransferase_I/II_large"/>
</dbReference>
<dbReference type="PROSITE" id="PS00599">
    <property type="entry name" value="AA_TRANSFER_CLASS_2"/>
    <property type="match status" value="1"/>
</dbReference>
<dbReference type="Gene3D" id="3.90.1150.10">
    <property type="entry name" value="Aspartate Aminotransferase, domain 1"/>
    <property type="match status" value="1"/>
</dbReference>
<dbReference type="SUPFAM" id="SSF53383">
    <property type="entry name" value="PLP-dependent transferases"/>
    <property type="match status" value="1"/>
</dbReference>
<keyword evidence="4" id="KW-0808">Transferase</keyword>
<evidence type="ECO:0000259" key="7">
    <source>
        <dbReference type="Pfam" id="PF00155"/>
    </source>
</evidence>
<feature type="domain" description="Aminotransferase class I/classII large" evidence="7">
    <location>
        <begin position="29"/>
        <end position="371"/>
    </location>
</feature>
<dbReference type="RefSeq" id="WP_106462696.1">
    <property type="nucleotide sequence ID" value="NZ_PXOQ01000007.1"/>
</dbReference>
<dbReference type="EMBL" id="PXOQ01000007">
    <property type="protein sequence ID" value="PSG90556.1"/>
    <property type="molecule type" value="Genomic_DNA"/>
</dbReference>
<comment type="caution">
    <text evidence="8">The sequence shown here is derived from an EMBL/GenBank/DDBJ whole genome shotgun (WGS) entry which is preliminary data.</text>
</comment>
<comment type="similarity">
    <text evidence="3">Belongs to the class-II pyridoxal-phosphate-dependent aminotransferase family. BioF subfamily.</text>
</comment>
<dbReference type="PANTHER" id="PTHR13693">
    <property type="entry name" value="CLASS II AMINOTRANSFERASE/8-AMINO-7-OXONONANOATE SYNTHASE"/>
    <property type="match status" value="1"/>
</dbReference>
<keyword evidence="5 6" id="KW-0663">Pyridoxal phosphate</keyword>
<dbReference type="InterPro" id="IPR015422">
    <property type="entry name" value="PyrdxlP-dep_Trfase_small"/>
</dbReference>
<evidence type="ECO:0000256" key="5">
    <source>
        <dbReference type="ARBA" id="ARBA00022898"/>
    </source>
</evidence>
<dbReference type="OrthoDB" id="9807157at2"/>
<dbReference type="Pfam" id="PF00155">
    <property type="entry name" value="Aminotran_1_2"/>
    <property type="match status" value="1"/>
</dbReference>
<evidence type="ECO:0000256" key="6">
    <source>
        <dbReference type="RuleBase" id="RU003693"/>
    </source>
</evidence>